<evidence type="ECO:0000313" key="2">
    <source>
        <dbReference type="Proteomes" id="UP000663193"/>
    </source>
</evidence>
<organism evidence="1 2">
    <name type="scientific">Phaeosphaeria nodorum (strain SN15 / ATCC MYA-4574 / FGSC 10173)</name>
    <name type="common">Glume blotch fungus</name>
    <name type="synonym">Parastagonospora nodorum</name>
    <dbReference type="NCBI Taxonomy" id="321614"/>
    <lineage>
        <taxon>Eukaryota</taxon>
        <taxon>Fungi</taxon>
        <taxon>Dikarya</taxon>
        <taxon>Ascomycota</taxon>
        <taxon>Pezizomycotina</taxon>
        <taxon>Dothideomycetes</taxon>
        <taxon>Pleosporomycetidae</taxon>
        <taxon>Pleosporales</taxon>
        <taxon>Pleosporineae</taxon>
        <taxon>Phaeosphaeriaceae</taxon>
        <taxon>Parastagonospora</taxon>
    </lineage>
</organism>
<dbReference type="EMBL" id="CP069025">
    <property type="protein sequence ID" value="QRC93688.1"/>
    <property type="molecule type" value="Genomic_DNA"/>
</dbReference>
<gene>
    <name evidence="1" type="ORF">JI435_404300</name>
</gene>
<reference evidence="2" key="1">
    <citation type="journal article" date="2021" name="BMC Genomics">
        <title>Chromosome-level genome assembly and manually-curated proteome of model necrotroph Parastagonospora nodorum Sn15 reveals a genome-wide trove of candidate effector homologs, and redundancy of virulence-related functions within an accessory chromosome.</title>
        <authorList>
            <person name="Bertazzoni S."/>
            <person name="Jones D.A.B."/>
            <person name="Phan H.T."/>
            <person name="Tan K.-C."/>
            <person name="Hane J.K."/>
        </authorList>
    </citation>
    <scope>NUCLEOTIDE SEQUENCE [LARGE SCALE GENOMIC DNA]</scope>
    <source>
        <strain evidence="2">SN15 / ATCC MYA-4574 / FGSC 10173)</strain>
    </source>
</reference>
<keyword evidence="2" id="KW-1185">Reference proteome</keyword>
<protein>
    <submittedName>
        <fullName evidence="1">Uncharacterized protein</fullName>
    </submittedName>
</protein>
<dbReference type="VEuPathDB" id="FungiDB:JI435_404300"/>
<accession>A0A7U2HWY9</accession>
<name>A0A7U2HWY9_PHANO</name>
<dbReference type="Proteomes" id="UP000663193">
    <property type="component" value="Chromosome 3"/>
</dbReference>
<evidence type="ECO:0000313" key="1">
    <source>
        <dbReference type="EMBL" id="QRC93688.1"/>
    </source>
</evidence>
<dbReference type="AlphaFoldDB" id="A0A7U2HWY9"/>
<sequence length="131" mass="14879">MGLVSRYIALEVKGRDECSPPTCFFLDTAYLPVRKWTLPAFTTLFNVASSYHSIPFSKLLAVLLLCMYILRHPQCSTKSDLVRVRTPLSFSHYYIEYCNTLTDFHYENMVIALLSIPQGCARALLLTSTTS</sequence>
<proteinExistence type="predicted"/>